<evidence type="ECO:0000256" key="1">
    <source>
        <dbReference type="SAM" id="MobiDB-lite"/>
    </source>
</evidence>
<feature type="region of interest" description="Disordered" evidence="1">
    <location>
        <begin position="1"/>
        <end position="26"/>
    </location>
</feature>
<feature type="region of interest" description="Disordered" evidence="1">
    <location>
        <begin position="49"/>
        <end position="69"/>
    </location>
</feature>
<keyword evidence="3" id="KW-1185">Reference proteome</keyword>
<organism evidence="2 3">
    <name type="scientific">Streptomyces hyderabadensis</name>
    <dbReference type="NCBI Taxonomy" id="598549"/>
    <lineage>
        <taxon>Bacteria</taxon>
        <taxon>Bacillati</taxon>
        <taxon>Actinomycetota</taxon>
        <taxon>Actinomycetes</taxon>
        <taxon>Kitasatosporales</taxon>
        <taxon>Streptomycetaceae</taxon>
        <taxon>Streptomyces</taxon>
    </lineage>
</organism>
<proteinExistence type="predicted"/>
<dbReference type="EMBL" id="BAABIV010000002">
    <property type="protein sequence ID" value="GAA4972453.1"/>
    <property type="molecule type" value="Genomic_DNA"/>
</dbReference>
<protein>
    <submittedName>
        <fullName evidence="2">Uncharacterized protein</fullName>
    </submittedName>
</protein>
<comment type="caution">
    <text evidence="2">The sequence shown here is derived from an EMBL/GenBank/DDBJ whole genome shotgun (WGS) entry which is preliminary data.</text>
</comment>
<reference evidence="3" key="1">
    <citation type="journal article" date="2019" name="Int. J. Syst. Evol. Microbiol.">
        <title>The Global Catalogue of Microorganisms (GCM) 10K type strain sequencing project: providing services to taxonomists for standard genome sequencing and annotation.</title>
        <authorList>
            <consortium name="The Broad Institute Genomics Platform"/>
            <consortium name="The Broad Institute Genome Sequencing Center for Infectious Disease"/>
            <person name="Wu L."/>
            <person name="Ma J."/>
        </authorList>
    </citation>
    <scope>NUCLEOTIDE SEQUENCE [LARGE SCALE GENOMIC DNA]</scope>
    <source>
        <strain evidence="3">JCM 17657</strain>
    </source>
</reference>
<sequence>MSSFGESLDPPPEEEPPPQAVAASARDMVTAPTAAALMLRMAPGSFRESVGSPDGGFGGVLPEAPHGLI</sequence>
<gene>
    <name evidence="2" type="ORF">GCM10023257_05930</name>
</gene>
<evidence type="ECO:0000313" key="3">
    <source>
        <dbReference type="Proteomes" id="UP001500610"/>
    </source>
</evidence>
<dbReference type="Proteomes" id="UP001500610">
    <property type="component" value="Unassembled WGS sequence"/>
</dbReference>
<evidence type="ECO:0000313" key="2">
    <source>
        <dbReference type="EMBL" id="GAA4972453.1"/>
    </source>
</evidence>
<name>A0ABP9HK53_9ACTN</name>
<accession>A0ABP9HK53</accession>